<feature type="domain" description="Major facilitator superfamily (MFS) profile" evidence="8">
    <location>
        <begin position="24"/>
        <end position="408"/>
    </location>
</feature>
<keyword evidence="6 7" id="KW-0472">Membrane</keyword>
<name>A0A1G9AEV4_9RHOB</name>
<feature type="transmembrane region" description="Helical" evidence="7">
    <location>
        <begin position="57"/>
        <end position="82"/>
    </location>
</feature>
<dbReference type="Pfam" id="PF05977">
    <property type="entry name" value="MFS_3"/>
    <property type="match status" value="1"/>
</dbReference>
<evidence type="ECO:0000313" key="10">
    <source>
        <dbReference type="Proteomes" id="UP000199382"/>
    </source>
</evidence>
<feature type="transmembrane region" description="Helical" evidence="7">
    <location>
        <begin position="231"/>
        <end position="255"/>
    </location>
</feature>
<keyword evidence="5 7" id="KW-1133">Transmembrane helix</keyword>
<dbReference type="InterPro" id="IPR036259">
    <property type="entry name" value="MFS_trans_sf"/>
</dbReference>
<evidence type="ECO:0000256" key="7">
    <source>
        <dbReference type="SAM" id="Phobius"/>
    </source>
</evidence>
<feature type="transmembrane region" description="Helical" evidence="7">
    <location>
        <begin position="299"/>
        <end position="327"/>
    </location>
</feature>
<feature type="transmembrane region" description="Helical" evidence="7">
    <location>
        <begin position="89"/>
        <end position="111"/>
    </location>
</feature>
<dbReference type="CDD" id="cd06173">
    <property type="entry name" value="MFS_MefA_like"/>
    <property type="match status" value="1"/>
</dbReference>
<keyword evidence="3" id="KW-1003">Cell membrane</keyword>
<dbReference type="PROSITE" id="PS50850">
    <property type="entry name" value="MFS"/>
    <property type="match status" value="1"/>
</dbReference>
<dbReference type="InterPro" id="IPR020846">
    <property type="entry name" value="MFS_dom"/>
</dbReference>
<evidence type="ECO:0000256" key="3">
    <source>
        <dbReference type="ARBA" id="ARBA00022475"/>
    </source>
</evidence>
<dbReference type="Proteomes" id="UP000199382">
    <property type="component" value="Unassembled WGS sequence"/>
</dbReference>
<evidence type="ECO:0000256" key="4">
    <source>
        <dbReference type="ARBA" id="ARBA00022692"/>
    </source>
</evidence>
<evidence type="ECO:0000313" key="9">
    <source>
        <dbReference type="EMBL" id="SDK25788.1"/>
    </source>
</evidence>
<organism evidence="9 10">
    <name type="scientific">Aliiruegeria lutimaris</name>
    <dbReference type="NCBI Taxonomy" id="571298"/>
    <lineage>
        <taxon>Bacteria</taxon>
        <taxon>Pseudomonadati</taxon>
        <taxon>Pseudomonadota</taxon>
        <taxon>Alphaproteobacteria</taxon>
        <taxon>Rhodobacterales</taxon>
        <taxon>Roseobacteraceae</taxon>
        <taxon>Aliiruegeria</taxon>
    </lineage>
</organism>
<keyword evidence="4 7" id="KW-0812">Transmembrane</keyword>
<comment type="subcellular location">
    <subcellularLocation>
        <location evidence="1">Cell membrane</location>
        <topology evidence="1">Multi-pass membrane protein</topology>
    </subcellularLocation>
</comment>
<dbReference type="GO" id="GO:0022857">
    <property type="term" value="F:transmembrane transporter activity"/>
    <property type="evidence" value="ECO:0007669"/>
    <property type="project" value="InterPro"/>
</dbReference>
<feature type="transmembrane region" description="Helical" evidence="7">
    <location>
        <begin position="377"/>
        <end position="403"/>
    </location>
</feature>
<feature type="transmembrane region" description="Helical" evidence="7">
    <location>
        <begin position="117"/>
        <end position="141"/>
    </location>
</feature>
<evidence type="ECO:0000256" key="5">
    <source>
        <dbReference type="ARBA" id="ARBA00022989"/>
    </source>
</evidence>
<accession>A0A1G9AEV4</accession>
<dbReference type="Gene3D" id="1.20.1250.20">
    <property type="entry name" value="MFS general substrate transporter like domains"/>
    <property type="match status" value="2"/>
</dbReference>
<dbReference type="AlphaFoldDB" id="A0A1G9AEV4"/>
<dbReference type="InterPro" id="IPR010290">
    <property type="entry name" value="TM_effector"/>
</dbReference>
<feature type="transmembrane region" description="Helical" evidence="7">
    <location>
        <begin position="267"/>
        <end position="287"/>
    </location>
</feature>
<evidence type="ECO:0000256" key="2">
    <source>
        <dbReference type="ARBA" id="ARBA00022448"/>
    </source>
</evidence>
<protein>
    <submittedName>
        <fullName evidence="9">Predicted arabinose efflux permease, MFS family</fullName>
    </submittedName>
</protein>
<dbReference type="GO" id="GO:0005886">
    <property type="term" value="C:plasma membrane"/>
    <property type="evidence" value="ECO:0007669"/>
    <property type="project" value="UniProtKB-SubCell"/>
</dbReference>
<sequence>MATALPGENDLTIPKPKSPLLERDVLLYLVARFLWVLSNQMSTVAVGWLVYDVTNSAMALGLVGLAAFAPKLFLVFVSGIVADRFQRNLILAGCLAINGAVSVGLLFTVISPPVQMSIVYTLLIILGVAKSFAVPAAQALVASLVPRQHFSRVVGLASSVTKFAAITGPALGGLLYLGGSWVPFACTATGFLVAAVMNFMIRRQPLERSKEPVRLSDAFAGLVFVWQQKPILGAISLDLFSVLFGGATALMPIIARDVLHVGPLGLGVLQSAPAVGAMVVGLTLAYVPIQRHAGRKLFIATAIFGLATIGLGLSSYVYLTLLFLLLIGASDVVSVVIRHTLVQGDTPDAMRGRVSAVNSLFIGASNELGEFESGATAALFGLVPAIVLGGAGTIAVAGLWAFLFPQLRQRDYLVEPGENGA</sequence>
<evidence type="ECO:0000259" key="8">
    <source>
        <dbReference type="PROSITE" id="PS50850"/>
    </source>
</evidence>
<dbReference type="OrthoDB" id="9809918at2"/>
<evidence type="ECO:0000256" key="6">
    <source>
        <dbReference type="ARBA" id="ARBA00023136"/>
    </source>
</evidence>
<keyword evidence="2" id="KW-0813">Transport</keyword>
<dbReference type="PANTHER" id="PTHR23513:SF9">
    <property type="entry name" value="ENTEROBACTIN EXPORTER ENTS"/>
    <property type="match status" value="1"/>
</dbReference>
<dbReference type="EMBL" id="FNEK01000035">
    <property type="protein sequence ID" value="SDK25788.1"/>
    <property type="molecule type" value="Genomic_DNA"/>
</dbReference>
<dbReference type="SUPFAM" id="SSF103473">
    <property type="entry name" value="MFS general substrate transporter"/>
    <property type="match status" value="1"/>
</dbReference>
<proteinExistence type="predicted"/>
<keyword evidence="10" id="KW-1185">Reference proteome</keyword>
<reference evidence="9 10" key="1">
    <citation type="submission" date="2016-10" db="EMBL/GenBank/DDBJ databases">
        <authorList>
            <person name="de Groot N.N."/>
        </authorList>
    </citation>
    <scope>NUCLEOTIDE SEQUENCE [LARGE SCALE GENOMIC DNA]</scope>
    <source>
        <strain evidence="9 10">DSM 25294</strain>
    </source>
</reference>
<dbReference type="RefSeq" id="WP_093158419.1">
    <property type="nucleotide sequence ID" value="NZ_FNEK01000035.1"/>
</dbReference>
<dbReference type="PANTHER" id="PTHR23513">
    <property type="entry name" value="INTEGRAL MEMBRANE EFFLUX PROTEIN-RELATED"/>
    <property type="match status" value="1"/>
</dbReference>
<feature type="transmembrane region" description="Helical" evidence="7">
    <location>
        <begin position="181"/>
        <end position="201"/>
    </location>
</feature>
<evidence type="ECO:0000256" key="1">
    <source>
        <dbReference type="ARBA" id="ARBA00004651"/>
    </source>
</evidence>
<gene>
    <name evidence="9" type="ORF">SAMN04488026_103531</name>
</gene>
<feature type="transmembrane region" description="Helical" evidence="7">
    <location>
        <begin position="153"/>
        <end position="175"/>
    </location>
</feature>